<evidence type="ECO:0000259" key="2">
    <source>
        <dbReference type="Pfam" id="PF07727"/>
    </source>
</evidence>
<proteinExistence type="predicted"/>
<organism evidence="3 5">
    <name type="scientific">Prunus armeniaca</name>
    <name type="common">Apricot</name>
    <name type="synonym">Armeniaca vulgaris</name>
    <dbReference type="NCBI Taxonomy" id="36596"/>
    <lineage>
        <taxon>Eukaryota</taxon>
        <taxon>Viridiplantae</taxon>
        <taxon>Streptophyta</taxon>
        <taxon>Embryophyta</taxon>
        <taxon>Tracheophyta</taxon>
        <taxon>Spermatophyta</taxon>
        <taxon>Magnoliopsida</taxon>
        <taxon>eudicotyledons</taxon>
        <taxon>Gunneridae</taxon>
        <taxon>Pentapetalae</taxon>
        <taxon>rosids</taxon>
        <taxon>fabids</taxon>
        <taxon>Rosales</taxon>
        <taxon>Rosaceae</taxon>
        <taxon>Amygdaloideae</taxon>
        <taxon>Amygdaleae</taxon>
        <taxon>Prunus</taxon>
    </lineage>
</organism>
<dbReference type="CDD" id="cd09272">
    <property type="entry name" value="RNase_HI_RT_Ty1"/>
    <property type="match status" value="1"/>
</dbReference>
<reference evidence="6" key="1">
    <citation type="journal article" date="2020" name="Genome Biol.">
        <title>Gamete binning: chromosome-level and haplotype-resolved genome assembly enabled by high-throughput single-cell sequencing of gamete genomes.</title>
        <authorList>
            <person name="Campoy J.A."/>
            <person name="Sun H."/>
            <person name="Goel M."/>
            <person name="Jiao W.-B."/>
            <person name="Folz-Donahue K."/>
            <person name="Wang N."/>
            <person name="Rubio M."/>
            <person name="Liu C."/>
            <person name="Kukat C."/>
            <person name="Ruiz D."/>
            <person name="Huettel B."/>
            <person name="Schneeberger K."/>
        </authorList>
    </citation>
    <scope>NUCLEOTIDE SEQUENCE [LARGE SCALE GENOMIC DNA]</scope>
    <source>
        <strain evidence="6">cv. Rojo Pasion</strain>
    </source>
</reference>
<evidence type="ECO:0000313" key="6">
    <source>
        <dbReference type="Proteomes" id="UP000507245"/>
    </source>
</evidence>
<dbReference type="Pfam" id="PF07727">
    <property type="entry name" value="RVT_2"/>
    <property type="match status" value="1"/>
</dbReference>
<dbReference type="PANTHER" id="PTHR11439">
    <property type="entry name" value="GAG-POL-RELATED RETROTRANSPOSON"/>
    <property type="match status" value="1"/>
</dbReference>
<protein>
    <recommendedName>
        <fullName evidence="2">Reverse transcriptase Ty1/copia-type domain-containing protein</fullName>
    </recommendedName>
</protein>
<dbReference type="Proteomes" id="UP000507245">
    <property type="component" value="Unassembled WGS sequence"/>
</dbReference>
<evidence type="ECO:0000313" key="5">
    <source>
        <dbReference type="Proteomes" id="UP000507222"/>
    </source>
</evidence>
<feature type="region of interest" description="Disordered" evidence="1">
    <location>
        <begin position="247"/>
        <end position="318"/>
    </location>
</feature>
<gene>
    <name evidence="3" type="ORF">CURHAP_LOCUS22702</name>
    <name evidence="4" type="ORF">ORAREDHAP_LOCUS22446</name>
</gene>
<dbReference type="OrthoDB" id="1165052at2759"/>
<sequence>MASTIASSSSSLTSPTLPFNISSFASYKLSESNFLLWESQLKPFLIGQNWWRFVDGSYVCPSPYLSSDTSSDSTKATDIPSSAPMPNPEYLTWFQTDQYLMSLLRSTFDIVPAGLDPEPLLSPLPPPASNPPIVHPAQATTLGAQPHLLQPSSSPSPQPHTTAQPSPPSFSVAQSSLPPLPSAHEHLPPSSTNLTHPEATSHTSSLVLSPSSAITPPSPDPVPLFPSSNPAPDLLGSRAMLLTASDSASHNIPSCPTAPDAGPALEPPSSSLSSTAAVDTAPASAPSAASTHPPLSRSSPVHTRSKSGIHKPNPKYHANFSTRYPLPQAFAAFLTTDDEPTSYTQASRFPEWKNAMVEEFNALLKQGTWSLVPSSPHFNTVGCKWVFRVKRHSDGTIERHKARLVAKGYHKQPGVDYFDTFSPVVKPTTVRIVLSLAVSSGWSLRQLDVKNAFLHGLLTEEVYMQQPPGFVDPSRPHHVCKLHKALYGLKQAPRAWFHRFSSFLLRVGFVNSKADSSMFVYKDAHSMMILLLYVDDIVLTGSNSNQLRTFIHRLGIEFEIKDLGRLHYFLGVEVSYLPDSVHLTQNKYTLDLLKRSNLLECKPATTPTASKTSLSRSHGSPLSDPTPYRQLVGALQYLTFTRPDISYAVQHVSQFMGSPTDVHFEVVKRILRYLKGTLGYGLPIHLSPAPSLLVAYSDADWAGCPDTRRSTTGYCVFLGKTLISWSAKKQRTVSRSSAEAEYRALAHACADTIWIQSLLHELHFSLSKPVLLHCDNLSATYMAANPVFHSRTKHVAINYHFIRERLTAGSHQVRFISSQDQLVDVFTKGLPAARFAHLVSNLVTYPASSLRGSVRELPSQS</sequence>
<evidence type="ECO:0000313" key="3">
    <source>
        <dbReference type="EMBL" id="CAB4274257.1"/>
    </source>
</evidence>
<feature type="compositionally biased region" description="Low complexity" evidence="1">
    <location>
        <begin position="146"/>
        <end position="164"/>
    </location>
</feature>
<feature type="domain" description="Reverse transcriptase Ty1/copia-type" evidence="2">
    <location>
        <begin position="368"/>
        <end position="608"/>
    </location>
</feature>
<reference evidence="3 5" key="2">
    <citation type="submission" date="2020-05" db="EMBL/GenBank/DDBJ databases">
        <authorList>
            <person name="Campoy J."/>
            <person name="Schneeberger K."/>
            <person name="Spophaly S."/>
        </authorList>
    </citation>
    <scope>NUCLEOTIDE SEQUENCE [LARGE SCALE GENOMIC DNA]</scope>
    <source>
        <strain evidence="3">PruArmRojPasFocal</strain>
    </source>
</reference>
<name>A0A6J5UF20_PRUAR</name>
<evidence type="ECO:0000313" key="4">
    <source>
        <dbReference type="EMBL" id="CAB4304731.1"/>
    </source>
</evidence>
<dbReference type="Proteomes" id="UP000507222">
    <property type="component" value="Unassembled WGS sequence"/>
</dbReference>
<keyword evidence="6" id="KW-1185">Reference proteome</keyword>
<dbReference type="InterPro" id="IPR043502">
    <property type="entry name" value="DNA/RNA_pol_sf"/>
</dbReference>
<feature type="region of interest" description="Disordered" evidence="1">
    <location>
        <begin position="605"/>
        <end position="624"/>
    </location>
</feature>
<dbReference type="EMBL" id="CAEKDK010000003">
    <property type="protein sequence ID" value="CAB4274257.1"/>
    <property type="molecule type" value="Genomic_DNA"/>
</dbReference>
<feature type="compositionally biased region" description="Polar residues" evidence="1">
    <location>
        <begin position="605"/>
        <end position="620"/>
    </location>
</feature>
<evidence type="ECO:0000256" key="1">
    <source>
        <dbReference type="SAM" id="MobiDB-lite"/>
    </source>
</evidence>
<dbReference type="PANTHER" id="PTHR11439:SF524">
    <property type="entry name" value="RNA-DIRECTED DNA POLYMERASE, PROTEIN KINASE RLK-PELLE-DLSV FAMILY"/>
    <property type="match status" value="1"/>
</dbReference>
<feature type="compositionally biased region" description="Basic residues" evidence="1">
    <location>
        <begin position="303"/>
        <end position="314"/>
    </location>
</feature>
<feature type="compositionally biased region" description="Low complexity" evidence="1">
    <location>
        <begin position="200"/>
        <end position="212"/>
    </location>
</feature>
<feature type="compositionally biased region" description="Low complexity" evidence="1">
    <location>
        <begin position="263"/>
        <end position="296"/>
    </location>
</feature>
<dbReference type="AlphaFoldDB" id="A0A6J5UF20"/>
<dbReference type="EMBL" id="CAEKKB010000003">
    <property type="protein sequence ID" value="CAB4304731.1"/>
    <property type="molecule type" value="Genomic_DNA"/>
</dbReference>
<dbReference type="InterPro" id="IPR013103">
    <property type="entry name" value="RVT_2"/>
</dbReference>
<accession>A0A6J5UF20</accession>
<feature type="region of interest" description="Disordered" evidence="1">
    <location>
        <begin position="146"/>
        <end position="231"/>
    </location>
</feature>
<dbReference type="SUPFAM" id="SSF56672">
    <property type="entry name" value="DNA/RNA polymerases"/>
    <property type="match status" value="1"/>
</dbReference>